<feature type="compositionally biased region" description="Basic and acidic residues" evidence="8">
    <location>
        <begin position="109"/>
        <end position="120"/>
    </location>
</feature>
<evidence type="ECO:0000313" key="10">
    <source>
        <dbReference type="Proteomes" id="UP001208570"/>
    </source>
</evidence>
<dbReference type="GO" id="GO:0005762">
    <property type="term" value="C:mitochondrial large ribosomal subunit"/>
    <property type="evidence" value="ECO:0007669"/>
    <property type="project" value="TreeGrafter"/>
</dbReference>
<feature type="compositionally biased region" description="Basic residues" evidence="8">
    <location>
        <begin position="96"/>
        <end position="108"/>
    </location>
</feature>
<reference evidence="9" key="1">
    <citation type="journal article" date="2023" name="Mol. Biol. Evol.">
        <title>Third-Generation Sequencing Reveals the Adaptive Role of the Epigenome in Three Deep-Sea Polychaetes.</title>
        <authorList>
            <person name="Perez M."/>
            <person name="Aroh O."/>
            <person name="Sun Y."/>
            <person name="Lan Y."/>
            <person name="Juniper S.K."/>
            <person name="Young C.R."/>
            <person name="Angers B."/>
            <person name="Qian P.Y."/>
        </authorList>
    </citation>
    <scope>NUCLEOTIDE SEQUENCE</scope>
    <source>
        <strain evidence="9">P08H-3</strain>
    </source>
</reference>
<dbReference type="Proteomes" id="UP001208570">
    <property type="component" value="Unassembled WGS sequence"/>
</dbReference>
<organism evidence="9 10">
    <name type="scientific">Paralvinella palmiformis</name>
    <dbReference type="NCBI Taxonomy" id="53620"/>
    <lineage>
        <taxon>Eukaryota</taxon>
        <taxon>Metazoa</taxon>
        <taxon>Spiralia</taxon>
        <taxon>Lophotrochozoa</taxon>
        <taxon>Annelida</taxon>
        <taxon>Polychaeta</taxon>
        <taxon>Sedentaria</taxon>
        <taxon>Canalipalpata</taxon>
        <taxon>Terebellida</taxon>
        <taxon>Terebelliformia</taxon>
        <taxon>Alvinellidae</taxon>
        <taxon>Paralvinella</taxon>
    </lineage>
</organism>
<gene>
    <name evidence="9" type="ORF">LSH36_216g06071</name>
</gene>
<dbReference type="AlphaFoldDB" id="A0AAD9JN90"/>
<feature type="region of interest" description="Disordered" evidence="8">
    <location>
        <begin position="95"/>
        <end position="120"/>
    </location>
</feature>
<dbReference type="EMBL" id="JAODUP010000216">
    <property type="protein sequence ID" value="KAK2156333.1"/>
    <property type="molecule type" value="Genomic_DNA"/>
</dbReference>
<evidence type="ECO:0000256" key="5">
    <source>
        <dbReference type="ARBA" id="ARBA00023128"/>
    </source>
</evidence>
<keyword evidence="3" id="KW-0809">Transit peptide</keyword>
<evidence type="ECO:0000256" key="1">
    <source>
        <dbReference type="ARBA" id="ARBA00004173"/>
    </source>
</evidence>
<proteinExistence type="inferred from homology"/>
<comment type="caution">
    <text evidence="9">The sequence shown here is derived from an EMBL/GenBank/DDBJ whole genome shotgun (WGS) entry which is preliminary data.</text>
</comment>
<evidence type="ECO:0000256" key="7">
    <source>
        <dbReference type="ARBA" id="ARBA00035189"/>
    </source>
</evidence>
<accession>A0AAD9JN90</accession>
<dbReference type="PANTHER" id="PTHR13450">
    <property type="entry name" value="MITOCHONDRIAL 39S RIBOSOMAL PROTEIN L42"/>
    <property type="match status" value="1"/>
</dbReference>
<evidence type="ECO:0000313" key="9">
    <source>
        <dbReference type="EMBL" id="KAK2156333.1"/>
    </source>
</evidence>
<evidence type="ECO:0000256" key="3">
    <source>
        <dbReference type="ARBA" id="ARBA00022946"/>
    </source>
</evidence>
<dbReference type="Pfam" id="PF10210">
    <property type="entry name" value="MRP-S32"/>
    <property type="match status" value="1"/>
</dbReference>
<comment type="subcellular location">
    <subcellularLocation>
        <location evidence="1">Mitochondrion</location>
    </subcellularLocation>
</comment>
<name>A0AAD9JN90_9ANNE</name>
<dbReference type="InterPro" id="IPR019346">
    <property type="entry name" value="Ribosomal_mL42"/>
</dbReference>
<sequence length="120" mass="14057">MAFRMLKLCRFIHLESRLQAARNKPNVAVSPDQTAYICWHPEPEFPYEHTRPVPRNVGQLEESDSVLKVQHLQATRNIHATGGPSNRELKEMFFTTKHKWHPKPRRRFAKTDTGRDREGV</sequence>
<keyword evidence="6" id="KW-0687">Ribonucleoprotein</keyword>
<dbReference type="PANTHER" id="PTHR13450:SF4">
    <property type="entry name" value="LARGE RIBOSOMAL SUBUNIT PROTEIN ML42"/>
    <property type="match status" value="1"/>
</dbReference>
<protein>
    <recommendedName>
        <fullName evidence="7">Large ribosomal subunit protein mL42</fullName>
    </recommendedName>
</protein>
<keyword evidence="4" id="KW-0689">Ribosomal protein</keyword>
<evidence type="ECO:0000256" key="8">
    <source>
        <dbReference type="SAM" id="MobiDB-lite"/>
    </source>
</evidence>
<keyword evidence="10" id="KW-1185">Reference proteome</keyword>
<evidence type="ECO:0000256" key="2">
    <source>
        <dbReference type="ARBA" id="ARBA00005556"/>
    </source>
</evidence>
<evidence type="ECO:0000256" key="6">
    <source>
        <dbReference type="ARBA" id="ARBA00023274"/>
    </source>
</evidence>
<comment type="similarity">
    <text evidence="2">Belongs to the mitochondrion-specific ribosomal protein mL42 family.</text>
</comment>
<evidence type="ECO:0000256" key="4">
    <source>
        <dbReference type="ARBA" id="ARBA00022980"/>
    </source>
</evidence>
<keyword evidence="5" id="KW-0496">Mitochondrion</keyword>